<keyword evidence="3" id="KW-1185">Reference proteome</keyword>
<dbReference type="InterPro" id="IPR000215">
    <property type="entry name" value="Serpin_fam"/>
</dbReference>
<dbReference type="PANTHER" id="PTHR11461:SF315">
    <property type="entry name" value="SERPIN-Z3-LIKE"/>
    <property type="match status" value="1"/>
</dbReference>
<dbReference type="AlphaFoldDB" id="A0A9R0J7W0"/>
<dbReference type="KEGG" id="soe:110801459"/>
<evidence type="ECO:0000313" key="5">
    <source>
        <dbReference type="RefSeq" id="XP_021862517.1"/>
    </source>
</evidence>
<gene>
    <name evidence="4 5" type="primary">LOC110801459</name>
</gene>
<name>A0A9R0J7W0_SPIOL</name>
<dbReference type="InterPro" id="IPR042178">
    <property type="entry name" value="Serpin_sf_1"/>
</dbReference>
<evidence type="ECO:0000313" key="3">
    <source>
        <dbReference type="Proteomes" id="UP000813463"/>
    </source>
</evidence>
<evidence type="ECO:0000256" key="1">
    <source>
        <dbReference type="ARBA" id="ARBA00009500"/>
    </source>
</evidence>
<dbReference type="Proteomes" id="UP000813463">
    <property type="component" value="Chromosome 3"/>
</dbReference>
<dbReference type="PANTHER" id="PTHR11461">
    <property type="entry name" value="SERINE PROTEASE INHIBITOR, SERPIN"/>
    <property type="match status" value="1"/>
</dbReference>
<organism evidence="3 4">
    <name type="scientific">Spinacia oleracea</name>
    <name type="common">Spinach</name>
    <dbReference type="NCBI Taxonomy" id="3562"/>
    <lineage>
        <taxon>Eukaryota</taxon>
        <taxon>Viridiplantae</taxon>
        <taxon>Streptophyta</taxon>
        <taxon>Embryophyta</taxon>
        <taxon>Tracheophyta</taxon>
        <taxon>Spermatophyta</taxon>
        <taxon>Magnoliopsida</taxon>
        <taxon>eudicotyledons</taxon>
        <taxon>Gunneridae</taxon>
        <taxon>Pentapetalae</taxon>
        <taxon>Caryophyllales</taxon>
        <taxon>Chenopodiaceae</taxon>
        <taxon>Chenopodioideae</taxon>
        <taxon>Anserineae</taxon>
        <taxon>Spinacia</taxon>
    </lineage>
</organism>
<reference evidence="4 5" key="2">
    <citation type="submission" date="2025-04" db="UniProtKB">
        <authorList>
            <consortium name="RefSeq"/>
        </authorList>
    </citation>
    <scope>IDENTIFICATION</scope>
</reference>
<dbReference type="GO" id="GO:0004867">
    <property type="term" value="F:serine-type endopeptidase inhibitor activity"/>
    <property type="evidence" value="ECO:0007669"/>
    <property type="project" value="InterPro"/>
</dbReference>
<protein>
    <submittedName>
        <fullName evidence="4 5">Serpin-ZX-like</fullName>
    </submittedName>
</protein>
<dbReference type="InterPro" id="IPR036186">
    <property type="entry name" value="Serpin_sf"/>
</dbReference>
<dbReference type="RefSeq" id="XP_021862516.1">
    <property type="nucleotide sequence ID" value="XM_022006824.1"/>
</dbReference>
<dbReference type="SUPFAM" id="SSF56574">
    <property type="entry name" value="Serpins"/>
    <property type="match status" value="1"/>
</dbReference>
<dbReference type="InterPro" id="IPR023796">
    <property type="entry name" value="Serpin_dom"/>
</dbReference>
<evidence type="ECO:0000313" key="4">
    <source>
        <dbReference type="RefSeq" id="XP_021862516.1"/>
    </source>
</evidence>
<reference evidence="3" key="1">
    <citation type="journal article" date="2021" name="Nat. Commun.">
        <title>Genomic analyses provide insights into spinach domestication and the genetic basis of agronomic traits.</title>
        <authorList>
            <person name="Cai X."/>
            <person name="Sun X."/>
            <person name="Xu C."/>
            <person name="Sun H."/>
            <person name="Wang X."/>
            <person name="Ge C."/>
            <person name="Zhang Z."/>
            <person name="Wang Q."/>
            <person name="Fei Z."/>
            <person name="Jiao C."/>
            <person name="Wang Q."/>
        </authorList>
    </citation>
    <scope>NUCLEOTIDE SEQUENCE [LARGE SCALE GENOMIC DNA]</scope>
    <source>
        <strain evidence="3">cv. Varoflay</strain>
    </source>
</reference>
<dbReference type="Pfam" id="PF00079">
    <property type="entry name" value="Serpin"/>
    <property type="match status" value="1"/>
</dbReference>
<dbReference type="RefSeq" id="XP_021862517.1">
    <property type="nucleotide sequence ID" value="XM_022006825.1"/>
</dbReference>
<proteinExistence type="inferred from homology"/>
<dbReference type="InterPro" id="IPR042185">
    <property type="entry name" value="Serpin_sf_2"/>
</dbReference>
<sequence>MPYKQGKYVDGQDPRSFSMYIFVPSETNTGLLGNWSDSYGKKNLLQFIEEMKVNGKVFEKQIKEQKEEISKILIPKFDLESNVMLSSTMDQLGLTFPFKAGKMELMKFLNSPVSELLYVADITQKSRIETSKGGTSLSVVTYTTLCGPSHRCSPVLPSKMNFVDENPFMFKIQEDFSGAVISASTMLSTSLSSQKS</sequence>
<evidence type="ECO:0000259" key="2">
    <source>
        <dbReference type="Pfam" id="PF00079"/>
    </source>
</evidence>
<dbReference type="Gene3D" id="2.30.39.10">
    <property type="entry name" value="Alpha-1-antitrypsin, domain 1"/>
    <property type="match status" value="1"/>
</dbReference>
<dbReference type="GO" id="GO:0005615">
    <property type="term" value="C:extracellular space"/>
    <property type="evidence" value="ECO:0007669"/>
    <property type="project" value="InterPro"/>
</dbReference>
<accession>A0A9R0J7W0</accession>
<comment type="similarity">
    <text evidence="1">Belongs to the serpin family.</text>
</comment>
<dbReference type="GeneID" id="110801459"/>
<dbReference type="Gene3D" id="3.30.497.10">
    <property type="entry name" value="Antithrombin, subunit I, domain 2"/>
    <property type="match status" value="1"/>
</dbReference>
<feature type="domain" description="Serpin" evidence="2">
    <location>
        <begin position="16"/>
        <end position="183"/>
    </location>
</feature>